<sequence length="308" mass="33359">MDLSSSPPKEVSRTTRKTERPYLSSLKASSMETSRRPLRTYSKRQVSCESSEPVPKRQCISSPATSAAKDEKTRAPASDPPNATRNSGLKPPSTPPPIKKGTITAFFKRIPSQPPVASSPSELSSDPTSYPPSDPLSEPNEPTTTPPSSPPTLPTAKRRARRLKTRVAARRIGEDEYTAVGDEEEERENRDENHGRDAERAAVDGVLSETAADTLNRGGGAPADEKPKDRRRPAENKKKKKKKTAAAAAAASVQMTLSLALSEAQYTECADCGMLYNHLHPADVKHHARRHAALRRARARAVGGDVDG</sequence>
<feature type="compositionally biased region" description="Basic and acidic residues" evidence="1">
    <location>
        <begin position="187"/>
        <end position="202"/>
    </location>
</feature>
<feature type="region of interest" description="Disordered" evidence="1">
    <location>
        <begin position="1"/>
        <end position="248"/>
    </location>
</feature>
<dbReference type="AlphaFoldDB" id="A0A1W2TQC1"/>
<feature type="compositionally biased region" description="Basic and acidic residues" evidence="1">
    <location>
        <begin position="223"/>
        <end position="236"/>
    </location>
</feature>
<dbReference type="OrthoDB" id="5231968at2759"/>
<dbReference type="OMA" id="TKPGLHH"/>
<evidence type="ECO:0000313" key="3">
    <source>
        <dbReference type="EMBL" id="GAP90634.1"/>
    </source>
</evidence>
<gene>
    <name evidence="3" type="ORF">SAMD00023353_4800500</name>
</gene>
<dbReference type="Pfam" id="PF13878">
    <property type="entry name" value="zf-C2H2_3"/>
    <property type="match status" value="1"/>
</dbReference>
<evidence type="ECO:0000259" key="2">
    <source>
        <dbReference type="Pfam" id="PF13878"/>
    </source>
</evidence>
<evidence type="ECO:0000256" key="1">
    <source>
        <dbReference type="SAM" id="MobiDB-lite"/>
    </source>
</evidence>
<accession>A0A1W2TQC1</accession>
<organism evidence="3">
    <name type="scientific">Rosellinia necatrix</name>
    <name type="common">White root-rot fungus</name>
    <dbReference type="NCBI Taxonomy" id="77044"/>
    <lineage>
        <taxon>Eukaryota</taxon>
        <taxon>Fungi</taxon>
        <taxon>Dikarya</taxon>
        <taxon>Ascomycota</taxon>
        <taxon>Pezizomycotina</taxon>
        <taxon>Sordariomycetes</taxon>
        <taxon>Xylariomycetidae</taxon>
        <taxon>Xylariales</taxon>
        <taxon>Xylariaceae</taxon>
        <taxon>Rosellinia</taxon>
    </lineage>
</organism>
<dbReference type="Proteomes" id="UP000054516">
    <property type="component" value="Unassembled WGS sequence"/>
</dbReference>
<feature type="domain" description="N-acetyltransferase ESCO zinc-finger" evidence="2">
    <location>
        <begin position="254"/>
        <end position="292"/>
    </location>
</feature>
<feature type="compositionally biased region" description="Basic and acidic residues" evidence="1">
    <location>
        <begin position="10"/>
        <end position="20"/>
    </location>
</feature>
<feature type="compositionally biased region" description="Basic residues" evidence="1">
    <location>
        <begin position="156"/>
        <end position="169"/>
    </location>
</feature>
<dbReference type="EMBL" id="DF977493">
    <property type="protein sequence ID" value="GAP90634.1"/>
    <property type="molecule type" value="Genomic_DNA"/>
</dbReference>
<dbReference type="InterPro" id="IPR028005">
    <property type="entry name" value="AcTrfase_ESCO_Znf_dom"/>
</dbReference>
<keyword evidence="4" id="KW-1185">Reference proteome</keyword>
<feature type="compositionally biased region" description="Acidic residues" evidence="1">
    <location>
        <begin position="175"/>
        <end position="186"/>
    </location>
</feature>
<reference evidence="3" key="1">
    <citation type="submission" date="2016-03" db="EMBL/GenBank/DDBJ databases">
        <title>Draft genome sequence of Rosellinia necatrix.</title>
        <authorList>
            <person name="Kanematsu S."/>
        </authorList>
    </citation>
    <scope>NUCLEOTIDE SEQUENCE [LARGE SCALE GENOMIC DNA]</scope>
    <source>
        <strain evidence="3">W97</strain>
    </source>
</reference>
<proteinExistence type="predicted"/>
<name>A0A1W2TQC1_ROSNE</name>
<evidence type="ECO:0000313" key="4">
    <source>
        <dbReference type="Proteomes" id="UP000054516"/>
    </source>
</evidence>
<feature type="compositionally biased region" description="Low complexity" evidence="1">
    <location>
        <begin position="115"/>
        <end position="128"/>
    </location>
</feature>
<feature type="compositionally biased region" description="Pro residues" evidence="1">
    <location>
        <begin position="144"/>
        <end position="153"/>
    </location>
</feature>
<protein>
    <recommendedName>
        <fullName evidence="2">N-acetyltransferase ESCO zinc-finger domain-containing protein</fullName>
    </recommendedName>
</protein>